<dbReference type="InterPro" id="IPR015813">
    <property type="entry name" value="Pyrv/PenolPyrv_kinase-like_dom"/>
</dbReference>
<dbReference type="PRINTS" id="PR01050">
    <property type="entry name" value="PYRUVTKNASE"/>
</dbReference>
<dbReference type="InterPro" id="IPR001697">
    <property type="entry name" value="Pyr_Knase"/>
</dbReference>
<evidence type="ECO:0000256" key="7">
    <source>
        <dbReference type="ARBA" id="ARBA00022777"/>
    </source>
</evidence>
<keyword evidence="5" id="KW-0479">Metal-binding</keyword>
<dbReference type="GO" id="GO:0016301">
    <property type="term" value="F:kinase activity"/>
    <property type="evidence" value="ECO:0007669"/>
    <property type="project" value="UniProtKB-KW"/>
</dbReference>
<evidence type="ECO:0000256" key="6">
    <source>
        <dbReference type="ARBA" id="ARBA00022741"/>
    </source>
</evidence>
<comment type="catalytic activity">
    <reaction evidence="13">
        <text>pyruvate + ATP = phosphoenolpyruvate + ADP + H(+)</text>
        <dbReference type="Rhea" id="RHEA:18157"/>
        <dbReference type="ChEBI" id="CHEBI:15361"/>
        <dbReference type="ChEBI" id="CHEBI:15378"/>
        <dbReference type="ChEBI" id="CHEBI:30616"/>
        <dbReference type="ChEBI" id="CHEBI:58702"/>
        <dbReference type="ChEBI" id="CHEBI:456216"/>
        <dbReference type="EC" id="2.7.1.40"/>
    </reaction>
</comment>
<evidence type="ECO:0000259" key="14">
    <source>
        <dbReference type="Pfam" id="PF00224"/>
    </source>
</evidence>
<sequence length="382" mass="43389">MKRKVKIIATLGTSTDDKIENIISSDLADAILIDNYFGSIEENSERIQNVKKYREQYKKNIAIVYDLDHIYAENKYKLIKIDFNNVDNAVKEEVDFIATPFINGVNEISTLKDYIYKRDNSIKLIVKIDSREAVENIDEILNYADSIMINRDELGMDYPLEDLPIVQKEVIKKSNYYGKEVILTTQMLQSMVYNPRPTRAEVSDVANATIDGVDAIMLIEETATGYYPEEALSTVNRIVQYIDKSYELENDIKNYKKEGMGVAHAMSMTTKYLIDKTNAKNIVTYTKTGNTAKFIAKYRPNSTILAVVPDNSTARKLALTWGVYTDIESKLLDMESMILNAPKLSKVNNLANKGDYVLITLGGDSKKGNYMPTDFITVREVE</sequence>
<dbReference type="Gene3D" id="3.20.20.60">
    <property type="entry name" value="Phosphoenolpyruvate-binding domains"/>
    <property type="match status" value="1"/>
</dbReference>
<dbReference type="EC" id="2.7.1.40" evidence="3 13"/>
<evidence type="ECO:0000256" key="10">
    <source>
        <dbReference type="ARBA" id="ARBA00022958"/>
    </source>
</evidence>
<feature type="domain" description="Pyruvate kinase C-terminal" evidence="15">
    <location>
        <begin position="265"/>
        <end position="366"/>
    </location>
</feature>
<reference evidence="16 17" key="1">
    <citation type="submission" date="2020-07" db="EMBL/GenBank/DDBJ databases">
        <title>MOT database genomes.</title>
        <authorList>
            <person name="Joseph S."/>
            <person name="Aduse-Opoku J."/>
            <person name="Hashim A."/>
            <person name="Wade W."/>
            <person name="Curtis M."/>
        </authorList>
    </citation>
    <scope>NUCLEOTIDE SEQUENCE [LARGE SCALE GENOMIC DNA]</scope>
    <source>
        <strain evidence="16 17">CIP 106318</strain>
    </source>
</reference>
<comment type="caution">
    <text evidence="16">The sequence shown here is derived from an EMBL/GenBank/DDBJ whole genome shotgun (WGS) entry which is preliminary data.</text>
</comment>
<evidence type="ECO:0000256" key="3">
    <source>
        <dbReference type="ARBA" id="ARBA00012142"/>
    </source>
</evidence>
<gene>
    <name evidence="16" type="ORF">HZY85_02510</name>
</gene>
<evidence type="ECO:0000313" key="16">
    <source>
        <dbReference type="EMBL" id="NYS47065.1"/>
    </source>
</evidence>
<dbReference type="InterPro" id="IPR015795">
    <property type="entry name" value="Pyrv_Knase_C"/>
</dbReference>
<keyword evidence="11 13" id="KW-0324">Glycolysis</keyword>
<keyword evidence="10" id="KW-0630">Potassium</keyword>
<dbReference type="PANTHER" id="PTHR11817">
    <property type="entry name" value="PYRUVATE KINASE"/>
    <property type="match status" value="1"/>
</dbReference>
<evidence type="ECO:0000256" key="5">
    <source>
        <dbReference type="ARBA" id="ARBA00022723"/>
    </source>
</evidence>
<dbReference type="Pfam" id="PF02887">
    <property type="entry name" value="PK_C"/>
    <property type="match status" value="1"/>
</dbReference>
<keyword evidence="9 13" id="KW-0460">Magnesium</keyword>
<comment type="similarity">
    <text evidence="2 13">Belongs to the pyruvate kinase family.</text>
</comment>
<comment type="pathway">
    <text evidence="1 13">Carbohydrate degradation; glycolysis; pyruvate from D-glyceraldehyde 3-phosphate: step 5/5.</text>
</comment>
<evidence type="ECO:0000259" key="15">
    <source>
        <dbReference type="Pfam" id="PF02887"/>
    </source>
</evidence>
<keyword evidence="8" id="KW-0067">ATP-binding</keyword>
<dbReference type="InterPro" id="IPR015793">
    <property type="entry name" value="Pyrv_Knase_brl"/>
</dbReference>
<dbReference type="SUPFAM" id="SSF52935">
    <property type="entry name" value="PK C-terminal domain-like"/>
    <property type="match status" value="1"/>
</dbReference>
<evidence type="ECO:0000256" key="9">
    <source>
        <dbReference type="ARBA" id="ARBA00022842"/>
    </source>
</evidence>
<dbReference type="EMBL" id="JACBYF010000003">
    <property type="protein sequence ID" value="NYS47065.1"/>
    <property type="molecule type" value="Genomic_DNA"/>
</dbReference>
<keyword evidence="17" id="KW-1185">Reference proteome</keyword>
<organism evidence="16 17">
    <name type="scientific">Gemelliphila palaticanis</name>
    <dbReference type="NCBI Taxonomy" id="81950"/>
    <lineage>
        <taxon>Bacteria</taxon>
        <taxon>Bacillati</taxon>
        <taxon>Bacillota</taxon>
        <taxon>Bacilli</taxon>
        <taxon>Bacillales</taxon>
        <taxon>Gemellaceae</taxon>
        <taxon>Gemelliphila</taxon>
    </lineage>
</organism>
<dbReference type="RefSeq" id="WP_179940543.1">
    <property type="nucleotide sequence ID" value="NZ_JACBYF010000003.1"/>
</dbReference>
<evidence type="ECO:0000256" key="1">
    <source>
        <dbReference type="ARBA" id="ARBA00004997"/>
    </source>
</evidence>
<evidence type="ECO:0000256" key="11">
    <source>
        <dbReference type="ARBA" id="ARBA00023152"/>
    </source>
</evidence>
<keyword evidence="6" id="KW-0547">Nucleotide-binding</keyword>
<evidence type="ECO:0000256" key="12">
    <source>
        <dbReference type="ARBA" id="ARBA00023317"/>
    </source>
</evidence>
<dbReference type="Proteomes" id="UP000531840">
    <property type="component" value="Unassembled WGS sequence"/>
</dbReference>
<keyword evidence="4 13" id="KW-0808">Transferase</keyword>
<protein>
    <recommendedName>
        <fullName evidence="3 13">Pyruvate kinase</fullName>
        <ecNumber evidence="3 13">2.7.1.40</ecNumber>
    </recommendedName>
</protein>
<keyword evidence="12 16" id="KW-0670">Pyruvate</keyword>
<dbReference type="Gene3D" id="3.40.1380.20">
    <property type="entry name" value="Pyruvate kinase, C-terminal domain"/>
    <property type="match status" value="1"/>
</dbReference>
<dbReference type="InterPro" id="IPR036918">
    <property type="entry name" value="Pyrv_Knase_C_sf"/>
</dbReference>
<dbReference type="InterPro" id="IPR040442">
    <property type="entry name" value="Pyrv_kinase-like_dom_sf"/>
</dbReference>
<evidence type="ECO:0000313" key="17">
    <source>
        <dbReference type="Proteomes" id="UP000531840"/>
    </source>
</evidence>
<evidence type="ECO:0000256" key="2">
    <source>
        <dbReference type="ARBA" id="ARBA00008663"/>
    </source>
</evidence>
<evidence type="ECO:0000256" key="8">
    <source>
        <dbReference type="ARBA" id="ARBA00022840"/>
    </source>
</evidence>
<dbReference type="SUPFAM" id="SSF51621">
    <property type="entry name" value="Phosphoenolpyruvate/pyruvate domain"/>
    <property type="match status" value="1"/>
</dbReference>
<dbReference type="Pfam" id="PF00224">
    <property type="entry name" value="PK"/>
    <property type="match status" value="1"/>
</dbReference>
<name>A0ABX2T1I3_9BACL</name>
<proteinExistence type="inferred from homology"/>
<accession>A0ABX2T1I3</accession>
<feature type="domain" description="Pyruvate kinase barrel" evidence="14">
    <location>
        <begin position="82"/>
        <end position="231"/>
    </location>
</feature>
<evidence type="ECO:0000256" key="13">
    <source>
        <dbReference type="RuleBase" id="RU000504"/>
    </source>
</evidence>
<keyword evidence="7 13" id="KW-0418">Kinase</keyword>
<evidence type="ECO:0000256" key="4">
    <source>
        <dbReference type="ARBA" id="ARBA00022679"/>
    </source>
</evidence>